<reference evidence="1 2" key="1">
    <citation type="submission" date="2015-11" db="EMBL/GenBank/DDBJ databases">
        <title>Expanding the genomic diversity of Burkholderia species for the development of highly accurate diagnostics.</title>
        <authorList>
            <person name="Sahl J."/>
            <person name="Keim P."/>
            <person name="Wagner D."/>
        </authorList>
    </citation>
    <scope>NUCLEOTIDE SEQUENCE [LARGE SCALE GENOMIC DNA]</scope>
    <source>
        <strain evidence="1 2">MSMB793WGS</strain>
    </source>
</reference>
<proteinExistence type="predicted"/>
<comment type="caution">
    <text evidence="1">The sequence shown here is derived from an EMBL/GenBank/DDBJ whole genome shotgun (WGS) entry which is preliminary data.</text>
</comment>
<dbReference type="Proteomes" id="UP000068016">
    <property type="component" value="Unassembled WGS sequence"/>
</dbReference>
<accession>A0A108ENQ5</accession>
<evidence type="ECO:0000313" key="1">
    <source>
        <dbReference type="EMBL" id="KWN14708.1"/>
    </source>
</evidence>
<dbReference type="AlphaFoldDB" id="A0A108ENQ5"/>
<dbReference type="EMBL" id="LPLZ01000046">
    <property type="protein sequence ID" value="KWN14708.1"/>
    <property type="molecule type" value="Genomic_DNA"/>
</dbReference>
<name>A0A108ENQ5_9BURK</name>
<organism evidence="1 2">
    <name type="scientific">Burkholderia territorii</name>
    <dbReference type="NCBI Taxonomy" id="1503055"/>
    <lineage>
        <taxon>Bacteria</taxon>
        <taxon>Pseudomonadati</taxon>
        <taxon>Pseudomonadota</taxon>
        <taxon>Betaproteobacteria</taxon>
        <taxon>Burkholderiales</taxon>
        <taxon>Burkholderiaceae</taxon>
        <taxon>Burkholderia</taxon>
        <taxon>Burkholderia cepacia complex</taxon>
    </lineage>
</organism>
<gene>
    <name evidence="1" type="ORF">WT83_16600</name>
</gene>
<evidence type="ECO:0008006" key="3">
    <source>
        <dbReference type="Google" id="ProtNLM"/>
    </source>
</evidence>
<evidence type="ECO:0000313" key="2">
    <source>
        <dbReference type="Proteomes" id="UP000068016"/>
    </source>
</evidence>
<protein>
    <recommendedName>
        <fullName evidence="3">Fis family transcriptional regulator</fullName>
    </recommendedName>
</protein>
<dbReference type="RefSeq" id="WP_060347469.1">
    <property type="nucleotide sequence ID" value="NZ_LPLZ01000046.1"/>
</dbReference>
<sequence>MKHEPGRSGRRALTKEQLLPLPTEKVRALSLGHHMALATVRSDHGSDDQVLSLLRVIYLAFYLRYETVAGIDTNLYRQAEMALDACIVRAERGEKWLLLDREAAVIERVLVVHDAQLAAVPVYRYVLAWERLERLIVDTKQSRSPIPVNEAV</sequence>